<dbReference type="PANTHER" id="PTHR31956">
    <property type="entry name" value="NON-SPECIFIC PHOSPHOLIPASE C4-RELATED"/>
    <property type="match status" value="1"/>
</dbReference>
<dbReference type="InterPro" id="IPR017767">
    <property type="entry name" value="PC-PLC"/>
</dbReference>
<dbReference type="EMBL" id="PJNB01000001">
    <property type="protein sequence ID" value="PKW16445.1"/>
    <property type="molecule type" value="Genomic_DNA"/>
</dbReference>
<dbReference type="InterPro" id="IPR017850">
    <property type="entry name" value="Alkaline_phosphatase_core_sf"/>
</dbReference>
<comment type="caution">
    <text evidence="10">The sequence shown here is derived from an EMBL/GenBank/DDBJ whole genome shotgun (WGS) entry which is preliminary data.</text>
</comment>
<dbReference type="InterPro" id="IPR006311">
    <property type="entry name" value="TAT_signal"/>
</dbReference>
<evidence type="ECO:0000259" key="9">
    <source>
        <dbReference type="Pfam" id="PF05506"/>
    </source>
</evidence>
<dbReference type="PANTHER" id="PTHR31956:SF1">
    <property type="entry name" value="NON-SPECIFIC PHOSPHOLIPASE C1"/>
    <property type="match status" value="1"/>
</dbReference>
<dbReference type="InterPro" id="IPR008475">
    <property type="entry name" value="PLipase_C_C"/>
</dbReference>
<evidence type="ECO:0000256" key="3">
    <source>
        <dbReference type="ARBA" id="ARBA00012018"/>
    </source>
</evidence>
<reference evidence="10" key="1">
    <citation type="submission" date="2017-12" db="EMBL/GenBank/DDBJ databases">
        <title>Sequencing the genomes of 1000 Actinobacteria strains.</title>
        <authorList>
            <person name="Klenk H.-P."/>
        </authorList>
    </citation>
    <scope>NUCLEOTIDE SEQUENCE [LARGE SCALE GENOMIC DNA]</scope>
    <source>
        <strain evidence="10">DSM 44228</strain>
    </source>
</reference>
<dbReference type="Pfam" id="PF04185">
    <property type="entry name" value="Phosphoesterase"/>
    <property type="match status" value="1"/>
</dbReference>
<comment type="similarity">
    <text evidence="2">Belongs to the bacterial phospholipase C family.</text>
</comment>
<evidence type="ECO:0000313" key="11">
    <source>
        <dbReference type="Proteomes" id="UP000233786"/>
    </source>
</evidence>
<dbReference type="STRING" id="994479.GCA_000194155_07225"/>
<keyword evidence="6" id="KW-0843">Virulence</keyword>
<comment type="catalytic activity">
    <reaction evidence="7">
        <text>a 1,2-diacyl-sn-glycero-3-phosphocholine + H2O = phosphocholine + a 1,2-diacyl-sn-glycerol + H(+)</text>
        <dbReference type="Rhea" id="RHEA:10604"/>
        <dbReference type="ChEBI" id="CHEBI:15377"/>
        <dbReference type="ChEBI" id="CHEBI:15378"/>
        <dbReference type="ChEBI" id="CHEBI:17815"/>
        <dbReference type="ChEBI" id="CHEBI:57643"/>
        <dbReference type="ChEBI" id="CHEBI:295975"/>
        <dbReference type="EC" id="3.1.4.3"/>
    </reaction>
    <physiologicalReaction direction="left-to-right" evidence="7">
        <dbReference type="Rhea" id="RHEA:10605"/>
    </physiologicalReaction>
</comment>
<dbReference type="GO" id="GO:0034480">
    <property type="term" value="F:phosphatidylcholine phospholipase C activity"/>
    <property type="evidence" value="ECO:0007669"/>
    <property type="project" value="UniProtKB-EC"/>
</dbReference>
<dbReference type="NCBIfam" id="TIGR03396">
    <property type="entry name" value="PC_PLC"/>
    <property type="match status" value="1"/>
</dbReference>
<name>A0A2N3Y0K3_SACSN</name>
<evidence type="ECO:0000256" key="2">
    <source>
        <dbReference type="ARBA" id="ARBA00009717"/>
    </source>
</evidence>
<sequence length="676" mass="74115">MVDIDRRRFLSIAGGAAALTMLDQTIARAASIPANRATGSLQDVEHVVVLMQENRSFEHYLGSLRGVRGFGDPHPATLPSGKTVWHQTNGVRVREVLPFHPTAEDLGAQFLQGLDHAWKGGQQAFNNGVYDRWIPAKTPVTMAYLERQDASFHYALADAFTVCDAYYCAFIGNTDPNRYYMLTGWTGNDGKGGGPVLYNDELGYDWTTYPERLEAAGISWKVYQDEGIGLGGGNQFWGWTNDPYIGNYGDNSLLYFNNYRNAQPGDTLYEKARRGTQARDGQSYFEILRQDVQSGNLPQVSYIAAPEAFSEHSNWPTNYGAWYLAQVLDALTSNPEVWSRTALFVTYDENDGFFDHLVPPHANNQLIPGASTVPTDNEFYAGKPGDPGYVAGAFGMGPRVPMFVISPWSTGGWVCSETFDHTSIIRFMEKRFGVKEPNITPWRRAVAGDLTSAFDFSRTVGELPVLPSTEAWKPFDNKRHPSYRPTAPAAGAMPRQEPGTRPARPLGYDLDVHELPSKGGIKVELANKGELGVHVQARLIAPAGAPHSYTIGAGDDLTASWPVSGVYDVQLHGPNGFFRRLAGDTTKDSAAVTVRRHGDSRTLVITVTAPKGVTVVVEDAYHGAVPVQERRTMLDTRASGGWYDVTVAVPGTAWSRTFAGHLEDGRPSVSDPALGR</sequence>
<dbReference type="RefSeq" id="WP_010314785.1">
    <property type="nucleotide sequence ID" value="NZ_CP061007.1"/>
</dbReference>
<dbReference type="Pfam" id="PF05506">
    <property type="entry name" value="PLipase_C_C"/>
    <property type="match status" value="1"/>
</dbReference>
<dbReference type="OrthoDB" id="4181857at2"/>
<dbReference type="CDD" id="cd16014">
    <property type="entry name" value="PLC"/>
    <property type="match status" value="1"/>
</dbReference>
<protein>
    <recommendedName>
        <fullName evidence="3">phospholipase C</fullName>
        <ecNumber evidence="3">3.1.4.3</ecNumber>
    </recommendedName>
</protein>
<feature type="domain" description="Bacterial phospholipase C C-terminal" evidence="9">
    <location>
        <begin position="502"/>
        <end position="584"/>
    </location>
</feature>
<keyword evidence="5" id="KW-0378">Hydrolase</keyword>
<evidence type="ECO:0000256" key="5">
    <source>
        <dbReference type="ARBA" id="ARBA00022801"/>
    </source>
</evidence>
<dbReference type="AlphaFoldDB" id="A0A2N3Y0K3"/>
<accession>A0A2N3Y0K3</accession>
<dbReference type="PROSITE" id="PS51318">
    <property type="entry name" value="TAT"/>
    <property type="match status" value="1"/>
</dbReference>
<dbReference type="GO" id="GO:0016042">
    <property type="term" value="P:lipid catabolic process"/>
    <property type="evidence" value="ECO:0007669"/>
    <property type="project" value="InterPro"/>
</dbReference>
<dbReference type="InterPro" id="IPR007312">
    <property type="entry name" value="Phosphoesterase"/>
</dbReference>
<dbReference type="EC" id="3.1.4.3" evidence="3"/>
<gene>
    <name evidence="10" type="ORF">A8926_4277</name>
</gene>
<evidence type="ECO:0000256" key="1">
    <source>
        <dbReference type="ARBA" id="ARBA00004191"/>
    </source>
</evidence>
<evidence type="ECO:0000256" key="7">
    <source>
        <dbReference type="ARBA" id="ARBA00048421"/>
    </source>
</evidence>
<dbReference type="Proteomes" id="UP000233786">
    <property type="component" value="Unassembled WGS sequence"/>
</dbReference>
<comment type="subcellular location">
    <subcellularLocation>
        <location evidence="1">Secreted</location>
        <location evidence="1">Cell wall</location>
    </subcellularLocation>
</comment>
<evidence type="ECO:0000256" key="8">
    <source>
        <dbReference type="SAM" id="MobiDB-lite"/>
    </source>
</evidence>
<evidence type="ECO:0000256" key="6">
    <source>
        <dbReference type="ARBA" id="ARBA00023026"/>
    </source>
</evidence>
<evidence type="ECO:0000313" key="10">
    <source>
        <dbReference type="EMBL" id="PKW16445.1"/>
    </source>
</evidence>
<organism evidence="10 11">
    <name type="scientific">Saccharopolyspora spinosa</name>
    <dbReference type="NCBI Taxonomy" id="60894"/>
    <lineage>
        <taxon>Bacteria</taxon>
        <taxon>Bacillati</taxon>
        <taxon>Actinomycetota</taxon>
        <taxon>Actinomycetes</taxon>
        <taxon>Pseudonocardiales</taxon>
        <taxon>Pseudonocardiaceae</taxon>
        <taxon>Saccharopolyspora</taxon>
    </lineage>
</organism>
<keyword evidence="4" id="KW-0964">Secreted</keyword>
<keyword evidence="4" id="KW-0134">Cell wall</keyword>
<evidence type="ECO:0000256" key="4">
    <source>
        <dbReference type="ARBA" id="ARBA00022512"/>
    </source>
</evidence>
<proteinExistence type="inferred from homology"/>
<feature type="region of interest" description="Disordered" evidence="8">
    <location>
        <begin position="476"/>
        <end position="500"/>
    </location>
</feature>
<dbReference type="Gene3D" id="3.40.720.10">
    <property type="entry name" value="Alkaline Phosphatase, subunit A"/>
    <property type="match status" value="2"/>
</dbReference>
<keyword evidence="11" id="KW-1185">Reference proteome</keyword>